<dbReference type="EMBL" id="BBNU01000006">
    <property type="protein sequence ID" value="GAL79431.1"/>
    <property type="molecule type" value="Genomic_DNA"/>
</dbReference>
<evidence type="ECO:0000313" key="1">
    <source>
        <dbReference type="EMBL" id="GAL79431.1"/>
    </source>
</evidence>
<comment type="caution">
    <text evidence="1">The sequence shown here is derived from an EMBL/GenBank/DDBJ whole genome shotgun (WGS) entry which is preliminary data.</text>
</comment>
<gene>
    <name evidence="1" type="ORF">JCM19274_1939</name>
</gene>
<dbReference type="STRING" id="221126.SAMN04489722_10699"/>
<accession>A0A090WR01</accession>
<name>A0A090WR01_9FLAO</name>
<dbReference type="RefSeq" id="WP_052415949.1">
    <property type="nucleotide sequence ID" value="NZ_BBNU01000006.1"/>
</dbReference>
<dbReference type="Proteomes" id="UP000029643">
    <property type="component" value="Unassembled WGS sequence"/>
</dbReference>
<organism evidence="1 2">
    <name type="scientific">Algibacter lectus</name>
    <dbReference type="NCBI Taxonomy" id="221126"/>
    <lineage>
        <taxon>Bacteria</taxon>
        <taxon>Pseudomonadati</taxon>
        <taxon>Bacteroidota</taxon>
        <taxon>Flavobacteriia</taxon>
        <taxon>Flavobacteriales</taxon>
        <taxon>Flavobacteriaceae</taxon>
        <taxon>Algibacter</taxon>
    </lineage>
</organism>
<reference evidence="1 2" key="1">
    <citation type="journal article" date="2014" name="Genome Announc.">
        <title>Draft Genome Sequences of Marine Flavobacterium Algibacter lectus Strains SS8 and NR4.</title>
        <authorList>
            <person name="Takatani N."/>
            <person name="Nakanishi M."/>
            <person name="Meirelles P."/>
            <person name="Mino S."/>
            <person name="Suda W."/>
            <person name="Oshima K."/>
            <person name="Hattori M."/>
            <person name="Ohkuma M."/>
            <person name="Hosokawa M."/>
            <person name="Miyashita K."/>
            <person name="Thompson F.L."/>
            <person name="Niwa A."/>
            <person name="Sawabe T."/>
            <person name="Sawabe T."/>
        </authorList>
    </citation>
    <scope>NUCLEOTIDE SEQUENCE [LARGE SCALE GENOMIC DNA]</scope>
    <source>
        <strain evidence="2">JCM19274</strain>
    </source>
</reference>
<dbReference type="AlphaFoldDB" id="A0A090WR01"/>
<sequence length="189" mass="21474">MKHLLLLFITIGLLSCNNEKTLELPEINYSSISKIDDISAAYLFYNSEKDSIELNRKNLISTTNWLVNVDKRLSLKLAIPQITFLQNKKKNAGHKKEGAKNYFTCNDTSLKTLGFIEFTETVYHQKTSLEYLAKLTDLNEGKNTISIAFDTTNTIAITEIDSSLTSTKTNINNLLVYLKNKIVQPEIFI</sequence>
<dbReference type="PROSITE" id="PS51257">
    <property type="entry name" value="PROKAR_LIPOPROTEIN"/>
    <property type="match status" value="1"/>
</dbReference>
<protein>
    <recommendedName>
        <fullName evidence="3">Lipoprotein</fullName>
    </recommendedName>
</protein>
<evidence type="ECO:0008006" key="3">
    <source>
        <dbReference type="Google" id="ProtNLM"/>
    </source>
</evidence>
<proteinExistence type="predicted"/>
<evidence type="ECO:0000313" key="2">
    <source>
        <dbReference type="Proteomes" id="UP000029643"/>
    </source>
</evidence>